<keyword evidence="1" id="KW-0175">Coiled coil</keyword>
<gene>
    <name evidence="3" type="ORF">WMG39_13690</name>
</gene>
<protein>
    <recommendedName>
        <fullName evidence="5">Methyltransferase type 11 domain-containing protein</fullName>
    </recommendedName>
</protein>
<feature type="compositionally biased region" description="Polar residues" evidence="2">
    <location>
        <begin position="527"/>
        <end position="553"/>
    </location>
</feature>
<reference evidence="3 4" key="1">
    <citation type="journal article" date="2020" name="Harmful Algae">
        <title>Molecular and morphological characterization of a novel dihydroanatoxin-a producing Microcoleus species (cyanobacteria) from the Russian River, California, USA.</title>
        <authorList>
            <person name="Conklin K.Y."/>
            <person name="Stancheva R."/>
            <person name="Otten T.G."/>
            <person name="Fadness R."/>
            <person name="Boyer G.L."/>
            <person name="Read B."/>
            <person name="Zhang X."/>
            <person name="Sheath R.G."/>
        </authorList>
    </citation>
    <scope>NUCLEOTIDE SEQUENCE [LARGE SCALE GENOMIC DNA]</scope>
    <source>
        <strain evidence="3 4">PTRS2</strain>
    </source>
</reference>
<comment type="caution">
    <text evidence="3">The sequence shown here is derived from an EMBL/GenBank/DDBJ whole genome shotgun (WGS) entry which is preliminary data.</text>
</comment>
<organism evidence="3 4">
    <name type="scientific">Microcoleus anatoxicus PTRS2</name>
    <dbReference type="NCBI Taxonomy" id="2705321"/>
    <lineage>
        <taxon>Bacteria</taxon>
        <taxon>Bacillati</taxon>
        <taxon>Cyanobacteriota</taxon>
        <taxon>Cyanophyceae</taxon>
        <taxon>Oscillatoriophycideae</taxon>
        <taxon>Oscillatoriales</taxon>
        <taxon>Microcoleaceae</taxon>
        <taxon>Microcoleus</taxon>
        <taxon>Microcoleus anatoxicus</taxon>
    </lineage>
</organism>
<keyword evidence="4" id="KW-1185">Reference proteome</keyword>
<dbReference type="RefSeq" id="WP_340541524.1">
    <property type="nucleotide sequence ID" value="NZ_JBBLXS010000160.1"/>
</dbReference>
<accession>A0ABU8YN93</accession>
<proteinExistence type="predicted"/>
<feature type="compositionally biased region" description="Low complexity" evidence="2">
    <location>
        <begin position="475"/>
        <end position="486"/>
    </location>
</feature>
<dbReference type="PANTHER" id="PTHR36493">
    <property type="entry name" value="NEUROBLAST DIFFERENTIATION-ASSOCIATED PROTEIN AHNAK-LIKE PROTEIN"/>
    <property type="match status" value="1"/>
</dbReference>
<dbReference type="SUPFAM" id="SSF57997">
    <property type="entry name" value="Tropomyosin"/>
    <property type="match status" value="1"/>
</dbReference>
<feature type="compositionally biased region" description="Basic and acidic residues" evidence="2">
    <location>
        <begin position="557"/>
        <end position="567"/>
    </location>
</feature>
<evidence type="ECO:0000256" key="2">
    <source>
        <dbReference type="SAM" id="MobiDB-lite"/>
    </source>
</evidence>
<dbReference type="Proteomes" id="UP001384579">
    <property type="component" value="Unassembled WGS sequence"/>
</dbReference>
<feature type="coiled-coil region" evidence="1">
    <location>
        <begin position="264"/>
        <end position="347"/>
    </location>
</feature>
<feature type="compositionally biased region" description="Low complexity" evidence="2">
    <location>
        <begin position="447"/>
        <end position="463"/>
    </location>
</feature>
<dbReference type="Gene3D" id="1.20.120.330">
    <property type="entry name" value="Nucleotidyltransferases domain 2"/>
    <property type="match status" value="1"/>
</dbReference>
<evidence type="ECO:0000256" key="1">
    <source>
        <dbReference type="SAM" id="Coils"/>
    </source>
</evidence>
<dbReference type="EMBL" id="JBBLXS010000160">
    <property type="protein sequence ID" value="MEK0185890.1"/>
    <property type="molecule type" value="Genomic_DNA"/>
</dbReference>
<dbReference type="PANTHER" id="PTHR36493:SF3">
    <property type="entry name" value="CHITIN-BINDING TYPE-4 DOMAIN-CONTAINING PROTEIN"/>
    <property type="match status" value="1"/>
</dbReference>
<feature type="compositionally biased region" description="Basic and acidic residues" evidence="2">
    <location>
        <begin position="492"/>
        <end position="502"/>
    </location>
</feature>
<dbReference type="Gene3D" id="3.40.50.150">
    <property type="entry name" value="Vaccinia Virus protein VP39"/>
    <property type="match status" value="1"/>
</dbReference>
<evidence type="ECO:0000313" key="3">
    <source>
        <dbReference type="EMBL" id="MEK0185890.1"/>
    </source>
</evidence>
<evidence type="ECO:0008006" key="5">
    <source>
        <dbReference type="Google" id="ProtNLM"/>
    </source>
</evidence>
<feature type="region of interest" description="Disordered" evidence="2">
    <location>
        <begin position="447"/>
        <end position="571"/>
    </location>
</feature>
<feature type="compositionally biased region" description="Basic and acidic residues" evidence="2">
    <location>
        <begin position="464"/>
        <end position="474"/>
    </location>
</feature>
<feature type="compositionally biased region" description="Low complexity" evidence="2">
    <location>
        <begin position="503"/>
        <end position="519"/>
    </location>
</feature>
<evidence type="ECO:0000313" key="4">
    <source>
        <dbReference type="Proteomes" id="UP001384579"/>
    </source>
</evidence>
<sequence length="663" mass="77449">MSKWTRTFTFKGKELYYNRIKFNNPTERAVEISIAFDFIANLENTQKILEVGNVLSHYENSLSENMGVRTRRIIDKFEVDLGVENEDLMDLPSAEKYDAIVSISSVEHIGQAGDPSGGYGEKTNSRDLEGPLKAIAKIYDLLAMNGKALITVPFGRLTDAEWYIQFSKEYLEVLWKKYGIPKNAISANYLKLIDRETADDKHYMLWREVDVLELRDSEYGWPWSQANSIAIIELSKVSSDFNLNLNVEPTDLYYHMTYEQRREFEQCKAQLHQSQRELAQSQSQLYQTQAELEQSLTQLNQTQKELEVVQGQIYPVQGELELAQAQIYQTQEECDRLQAQLYQAQEELEKVHPQLHQTKSDLEISQSQLYKTQGELELTQAQLYQAQEDRDRFESQMYQAQEDCELIQIQHHQIQEELELSQAQHHQILGELEISQAEHYQTRQELEQSQSQLYSTQQELEQSQAEHHQTRQELEQSQSQLYSTQQALELSQAEHHQTRQELEQSQSQLYSTQQELEQSQAEHHQTRQALEHSQSQLHSTQQALEQSQSQLHQTAGELERSRFEENTVKNPDQSNQVQYGILVWEAWYAYRNNDRTGMSRSLQKSLNSTPFSRTETVMNWLENFGRFSLEKGEYFDTNSLSNSLEWKELIQRVLAVKTQVGRL</sequence>
<dbReference type="InterPro" id="IPR029063">
    <property type="entry name" value="SAM-dependent_MTases_sf"/>
</dbReference>
<name>A0ABU8YN93_9CYAN</name>
<dbReference type="SUPFAM" id="SSF53335">
    <property type="entry name" value="S-adenosyl-L-methionine-dependent methyltransferases"/>
    <property type="match status" value="1"/>
</dbReference>